<comment type="caution">
    <text evidence="3">The sequence shown here is derived from an EMBL/GenBank/DDBJ whole genome shotgun (WGS) entry which is preliminary data.</text>
</comment>
<dbReference type="PANTHER" id="PTHR33408:SF2">
    <property type="entry name" value="TRANSPOSASE DDE DOMAIN-CONTAINING PROTEIN"/>
    <property type="match status" value="1"/>
</dbReference>
<dbReference type="PANTHER" id="PTHR33408">
    <property type="entry name" value="TRANSPOSASE"/>
    <property type="match status" value="1"/>
</dbReference>
<keyword evidence="4" id="KW-1185">Reference proteome</keyword>
<feature type="domain" description="Transposase InsH N-terminal" evidence="1">
    <location>
        <begin position="15"/>
        <end position="109"/>
    </location>
</feature>
<dbReference type="InterPro" id="IPR025668">
    <property type="entry name" value="Tnp_DDE_dom"/>
</dbReference>
<proteinExistence type="predicted"/>
<accession>A0ABU7VU15</accession>
<dbReference type="InterPro" id="IPR047629">
    <property type="entry name" value="IS1182_transpos"/>
</dbReference>
<dbReference type="InterPro" id="IPR008490">
    <property type="entry name" value="Transposase_InsH_N"/>
</dbReference>
<dbReference type="Pfam" id="PF13751">
    <property type="entry name" value="DDE_Tnp_1_6"/>
    <property type="match status" value="1"/>
</dbReference>
<organism evidence="3 4">
    <name type="scientific">Paenibacillus haidiansis</name>
    <dbReference type="NCBI Taxonomy" id="1574488"/>
    <lineage>
        <taxon>Bacteria</taxon>
        <taxon>Bacillati</taxon>
        <taxon>Bacillota</taxon>
        <taxon>Bacilli</taxon>
        <taxon>Bacillales</taxon>
        <taxon>Paenibacillaceae</taxon>
        <taxon>Paenibacillus</taxon>
    </lineage>
</organism>
<sequence>MLELNKQQTLSFHSELYKLIPQDHLLIRIHQLIDFSFILDFVQGHYNLFYGRRAKDPEMLFRLIFIQKLYNLSDERVIEETKVNLAYKWFVGLNPEDPLPDPSLLSLFRVHKIGAGEVENLLTEVVKQCVAKGLIKSSAVLIDATHTHSKYEASKPLQVLKQAANRLQRAVKKHNSKLLKQLPKMPEFEGEIREQEKQALAYLAHLGETVEELLPDAEGQVQSRLEETKKIVSDERLLAWKGVQSAIDPDARFGWKSATTSFFGYKESIAMTEDGIITAIKVEPGNVSDPKAFPELMKHTSETGLVVEEVLADKAYGSFTNLKLLERDGITPTIQLNEMMLYGHQDEHRDKFVYHKDSETVECPAGQHSIRKAKMGPKDGNECQRLTFFFDVEKCKDCPLQEGCYKPGAKSKTYSVPIIPEFKQKAVEYHNSEAFKQRYRMRYKIEQKNHELKNHHGLANSQYSRGLIGMRIQAVLTAIVVNAKRMVKLASPKMA</sequence>
<dbReference type="RefSeq" id="WP_331847474.1">
    <property type="nucleotide sequence ID" value="NZ_JAZHPZ010000007.1"/>
</dbReference>
<dbReference type="Pfam" id="PF05598">
    <property type="entry name" value="DUF772"/>
    <property type="match status" value="1"/>
</dbReference>
<dbReference type="NCBIfam" id="NF033551">
    <property type="entry name" value="transpos_IS1182"/>
    <property type="match status" value="1"/>
</dbReference>
<evidence type="ECO:0000313" key="4">
    <source>
        <dbReference type="Proteomes" id="UP001306950"/>
    </source>
</evidence>
<reference evidence="3 4" key="1">
    <citation type="submission" date="2024-02" db="EMBL/GenBank/DDBJ databases">
        <title>A nitrogen-fixing paenibacillus bacterium.</title>
        <authorList>
            <person name="Zhang W.L."/>
            <person name="Chen S.F."/>
        </authorList>
    </citation>
    <scope>NUCLEOTIDE SEQUENCE [LARGE SCALE GENOMIC DNA]</scope>
    <source>
        <strain evidence="3 4">M1</strain>
    </source>
</reference>
<dbReference type="Proteomes" id="UP001306950">
    <property type="component" value="Unassembled WGS sequence"/>
</dbReference>
<evidence type="ECO:0000259" key="2">
    <source>
        <dbReference type="Pfam" id="PF13751"/>
    </source>
</evidence>
<evidence type="ECO:0000313" key="3">
    <source>
        <dbReference type="EMBL" id="MEF2967255.1"/>
    </source>
</evidence>
<dbReference type="EMBL" id="JAZHPZ010000007">
    <property type="protein sequence ID" value="MEF2967255.1"/>
    <property type="molecule type" value="Genomic_DNA"/>
</dbReference>
<evidence type="ECO:0000259" key="1">
    <source>
        <dbReference type="Pfam" id="PF05598"/>
    </source>
</evidence>
<gene>
    <name evidence="3" type="ORF">V3851_15565</name>
</gene>
<feature type="domain" description="Transposase DDE" evidence="2">
    <location>
        <begin position="363"/>
        <end position="487"/>
    </location>
</feature>
<protein>
    <submittedName>
        <fullName evidence="3">IS1182 family transposase</fullName>
    </submittedName>
</protein>
<name>A0ABU7VU15_9BACL</name>